<feature type="compositionally biased region" description="Polar residues" evidence="1">
    <location>
        <begin position="135"/>
        <end position="144"/>
    </location>
</feature>
<keyword evidence="4" id="KW-1185">Reference proteome</keyword>
<dbReference type="EMBL" id="KB706125">
    <property type="protein sequence ID" value="EMR69198.1"/>
    <property type="molecule type" value="Genomic_DNA"/>
</dbReference>
<dbReference type="GO" id="GO:0006285">
    <property type="term" value="P:base-excision repair, AP site formation"/>
    <property type="evidence" value="ECO:0007669"/>
    <property type="project" value="UniProtKB-ARBA"/>
</dbReference>
<organism evidence="3 4">
    <name type="scientific">Eutypa lata (strain UCR-EL1)</name>
    <name type="common">Grapevine dieback disease fungus</name>
    <name type="synonym">Eutypa armeniacae</name>
    <dbReference type="NCBI Taxonomy" id="1287681"/>
    <lineage>
        <taxon>Eukaryota</taxon>
        <taxon>Fungi</taxon>
        <taxon>Dikarya</taxon>
        <taxon>Ascomycota</taxon>
        <taxon>Pezizomycotina</taxon>
        <taxon>Sordariomycetes</taxon>
        <taxon>Xylariomycetidae</taxon>
        <taxon>Xylariales</taxon>
        <taxon>Diatrypaceae</taxon>
        <taxon>Eutypa</taxon>
    </lineage>
</organism>
<dbReference type="Gene3D" id="1.10.1670.10">
    <property type="entry name" value="Helix-hairpin-Helix base-excision DNA repair enzymes (C-terminal)"/>
    <property type="match status" value="1"/>
</dbReference>
<dbReference type="KEGG" id="ela:UCREL1_3781"/>
<gene>
    <name evidence="3" type="ORF">UCREL1_3781</name>
</gene>
<dbReference type="OMA" id="EGWGKGC"/>
<dbReference type="OrthoDB" id="5607at2759"/>
<evidence type="ECO:0000259" key="2">
    <source>
        <dbReference type="SMART" id="SM00478"/>
    </source>
</evidence>
<dbReference type="SUPFAM" id="SSF48150">
    <property type="entry name" value="DNA-glycosylase"/>
    <property type="match status" value="1"/>
</dbReference>
<feature type="compositionally biased region" description="Basic and acidic residues" evidence="1">
    <location>
        <begin position="498"/>
        <end position="509"/>
    </location>
</feature>
<dbReference type="SMART" id="SM00478">
    <property type="entry name" value="ENDO3c"/>
    <property type="match status" value="1"/>
</dbReference>
<feature type="compositionally biased region" description="Low complexity" evidence="1">
    <location>
        <begin position="46"/>
        <end position="67"/>
    </location>
</feature>
<protein>
    <submittedName>
        <fullName evidence="3">Putative-gpd family base excision dna repair protein</fullName>
    </submittedName>
</protein>
<evidence type="ECO:0000256" key="1">
    <source>
        <dbReference type="SAM" id="MobiDB-lite"/>
    </source>
</evidence>
<dbReference type="Proteomes" id="UP000012174">
    <property type="component" value="Unassembled WGS sequence"/>
</dbReference>
<dbReference type="HOGENOM" id="CLU_012862_9_3_1"/>
<dbReference type="Pfam" id="PF00730">
    <property type="entry name" value="HhH-GPD"/>
    <property type="match status" value="1"/>
</dbReference>
<dbReference type="Gene3D" id="1.10.340.30">
    <property type="entry name" value="Hypothetical protein, domain 2"/>
    <property type="match status" value="1"/>
</dbReference>
<feature type="compositionally biased region" description="Basic residues" evidence="1">
    <location>
        <begin position="472"/>
        <end position="484"/>
    </location>
</feature>
<feature type="domain" description="HhH-GPD" evidence="2">
    <location>
        <begin position="231"/>
        <end position="438"/>
    </location>
</feature>
<dbReference type="CDD" id="cd00056">
    <property type="entry name" value="ENDO3c"/>
    <property type="match status" value="1"/>
</dbReference>
<feature type="compositionally biased region" description="Polar residues" evidence="1">
    <location>
        <begin position="68"/>
        <end position="77"/>
    </location>
</feature>
<dbReference type="eggNOG" id="ENOG502QRUG">
    <property type="taxonomic scope" value="Eukaryota"/>
</dbReference>
<feature type="region of interest" description="Disordered" evidence="1">
    <location>
        <begin position="469"/>
        <end position="578"/>
    </location>
</feature>
<proteinExistence type="predicted"/>
<sequence>MSGQGRGRGRSRKTAVPVRGGWDVLPHGLGTTQGGNRADRDHESTGDSTGNSGDSSDNASSNPGNDSINPAINNSKGYNDHEDKESEPTAEGGAEPEPETGLRRSKRIKALAPNPDAAQESKAAPPPQKQHIRNETTSSGNATEQDPKPKKEKRKAKKTKDNPYGLMPGETPFPEWAAPSAAQCEEVYRLLADMHDDVKPQAPEVIPAPSLDVAGCGEVPSVLDALLRTLLSGATTFDNADKMIKGLVNKFGILEDGIGKGSIDWNKARLSSIEDVIDAIRVGGLGNNKAKSIKSILDMVYQEMVERRDAYLQERKTGVEASVVGASVKTKGQKDLEILKVEKNILSLDHIRDLSVDEAMKEFTKYPGVGVKTSACVILFCLQRPCFAVDTHVDKFSRWLRWVPEKATIDDVFSHLEVRCPDHLKYGLHQLFIRHGKTCGKCRRHTVEGTEEWKTLVCPLEHLLDRFDKRQSKAKPKPSTKKKKVDAEEDELDGDGGGDMKEEDTPIKDEDADGLDGIEGGIAVTAEAATLGVRRGDNDNGDMTSMEADAEKGEAGDEAEAEAEAEADDGGMEPEGSS</sequence>
<evidence type="ECO:0000313" key="3">
    <source>
        <dbReference type="EMBL" id="EMR69198.1"/>
    </source>
</evidence>
<feature type="compositionally biased region" description="Acidic residues" evidence="1">
    <location>
        <begin position="487"/>
        <end position="496"/>
    </location>
</feature>
<name>M7SXD6_EUTLA</name>
<dbReference type="InterPro" id="IPR011257">
    <property type="entry name" value="DNA_glycosylase"/>
</dbReference>
<feature type="compositionally biased region" description="Basic and acidic residues" evidence="1">
    <location>
        <begin position="78"/>
        <end position="87"/>
    </location>
</feature>
<dbReference type="InterPro" id="IPR023170">
    <property type="entry name" value="HhH_base_excis_C"/>
</dbReference>
<dbReference type="PANTHER" id="PTHR47203:SF1">
    <property type="entry name" value="HYPOTHETICAL BASE EXCISION DNA REPAIR PROTEIN (EUROFUNG)"/>
    <property type="match status" value="1"/>
</dbReference>
<dbReference type="AlphaFoldDB" id="M7SXD6"/>
<dbReference type="PANTHER" id="PTHR47203">
    <property type="match status" value="1"/>
</dbReference>
<dbReference type="GO" id="GO:0000702">
    <property type="term" value="F:oxidized base lesion DNA N-glycosylase activity"/>
    <property type="evidence" value="ECO:0007669"/>
    <property type="project" value="UniProtKB-ARBA"/>
</dbReference>
<feature type="region of interest" description="Disordered" evidence="1">
    <location>
        <begin position="1"/>
        <end position="176"/>
    </location>
</feature>
<evidence type="ECO:0000313" key="4">
    <source>
        <dbReference type="Proteomes" id="UP000012174"/>
    </source>
</evidence>
<accession>M7SXD6</accession>
<dbReference type="InterPro" id="IPR003265">
    <property type="entry name" value="HhH-GPD_domain"/>
</dbReference>
<reference evidence="4" key="1">
    <citation type="journal article" date="2013" name="Genome Announc.">
        <title>Draft genome sequence of the grapevine dieback fungus Eutypa lata UCR-EL1.</title>
        <authorList>
            <person name="Blanco-Ulate B."/>
            <person name="Rolshausen P.E."/>
            <person name="Cantu D."/>
        </authorList>
    </citation>
    <scope>NUCLEOTIDE SEQUENCE [LARGE SCALE GENOMIC DNA]</scope>
    <source>
        <strain evidence="4">UCR-EL1</strain>
    </source>
</reference>
<feature type="compositionally biased region" description="Acidic residues" evidence="1">
    <location>
        <begin position="556"/>
        <end position="572"/>
    </location>
</feature>